<dbReference type="PROSITE" id="PS51257">
    <property type="entry name" value="PROKAR_LIPOPROTEIN"/>
    <property type="match status" value="1"/>
</dbReference>
<evidence type="ECO:0000313" key="2">
    <source>
        <dbReference type="Proteomes" id="UP000290407"/>
    </source>
</evidence>
<comment type="caution">
    <text evidence="1">The sequence shown here is derived from an EMBL/GenBank/DDBJ whole genome shotgun (WGS) entry which is preliminary data.</text>
</comment>
<organism evidence="1 2">
    <name type="scientific">Spirosoma sordidisoli</name>
    <dbReference type="NCBI Taxonomy" id="2502893"/>
    <lineage>
        <taxon>Bacteria</taxon>
        <taxon>Pseudomonadati</taxon>
        <taxon>Bacteroidota</taxon>
        <taxon>Cytophagia</taxon>
        <taxon>Cytophagales</taxon>
        <taxon>Cytophagaceae</taxon>
        <taxon>Spirosoma</taxon>
    </lineage>
</organism>
<dbReference type="Proteomes" id="UP000290407">
    <property type="component" value="Unassembled WGS sequence"/>
</dbReference>
<name>A0A4Q2UQ89_9BACT</name>
<proteinExistence type="predicted"/>
<dbReference type="EMBL" id="SBLB01000003">
    <property type="protein sequence ID" value="RYC69815.1"/>
    <property type="molecule type" value="Genomic_DNA"/>
</dbReference>
<accession>A0A4Q2UQ89</accession>
<evidence type="ECO:0000313" key="1">
    <source>
        <dbReference type="EMBL" id="RYC69815.1"/>
    </source>
</evidence>
<dbReference type="AlphaFoldDB" id="A0A4Q2UQ89"/>
<reference evidence="1 2" key="1">
    <citation type="submission" date="2019-01" db="EMBL/GenBank/DDBJ databases">
        <title>Spirosoma flava sp. nov., a propanil-degrading bacterium isolated from herbicide-contaminated soil.</title>
        <authorList>
            <person name="Zhang L."/>
            <person name="Jiang J.-D."/>
        </authorList>
    </citation>
    <scope>NUCLEOTIDE SEQUENCE [LARGE SCALE GENOMIC DNA]</scope>
    <source>
        <strain evidence="1 2">TY50</strain>
    </source>
</reference>
<gene>
    <name evidence="1" type="ORF">EQG79_14575</name>
</gene>
<sequence length="84" mass="9592">MRHVSLFLLTLGLIVLFCGCGSRPAPPTPTDQTTLYVDTTRIHLQHRADESAGELLIVRHRASQTQTPYEQFRQRYDSIRVTLP</sequence>
<keyword evidence="2" id="KW-1185">Reference proteome</keyword>
<protein>
    <submittedName>
        <fullName evidence="1">Uncharacterized protein</fullName>
    </submittedName>
</protein>
<dbReference type="RefSeq" id="WP_129602153.1">
    <property type="nucleotide sequence ID" value="NZ_SBLB01000003.1"/>
</dbReference>